<proteinExistence type="inferred from homology"/>
<reference evidence="4 5" key="1">
    <citation type="submission" date="2020-08" db="EMBL/GenBank/DDBJ databases">
        <title>Genomic Encyclopedia of Type Strains, Phase IV (KMG-IV): sequencing the most valuable type-strain genomes for metagenomic binning, comparative biology and taxonomic classification.</title>
        <authorList>
            <person name="Goeker M."/>
        </authorList>
    </citation>
    <scope>NUCLEOTIDE SEQUENCE [LARGE SCALE GENOMIC DNA]</scope>
    <source>
        <strain evidence="4 5">DSM 2461</strain>
    </source>
</reference>
<evidence type="ECO:0000259" key="3">
    <source>
        <dbReference type="PROSITE" id="PS01031"/>
    </source>
</evidence>
<evidence type="ECO:0000256" key="2">
    <source>
        <dbReference type="RuleBase" id="RU003616"/>
    </source>
</evidence>
<comment type="caution">
    <text evidence="4">The sequence shown here is derived from an EMBL/GenBank/DDBJ whole genome shotgun (WGS) entry which is preliminary data.</text>
</comment>
<gene>
    <name evidence="4" type="ORF">HNR50_003001</name>
</gene>
<dbReference type="InterPro" id="IPR002068">
    <property type="entry name" value="A-crystallin/Hsp20_dom"/>
</dbReference>
<keyword evidence="5" id="KW-1185">Reference proteome</keyword>
<sequence>MDRKKEIENKKRRFPASTDIFQDEEAVVLTMEMPGVSKENLHIKVDKDLLIIHGERKADEDAGHYRIREIRQGDYYQEYTIDDTIDREKIEATISNGLVTLKLGVKESEKPRKITVQVK</sequence>
<dbReference type="Pfam" id="PF00011">
    <property type="entry name" value="HSP20"/>
    <property type="match status" value="1"/>
</dbReference>
<evidence type="ECO:0000313" key="4">
    <source>
        <dbReference type="EMBL" id="MBB6481321.1"/>
    </source>
</evidence>
<dbReference type="Gene3D" id="2.60.40.790">
    <property type="match status" value="1"/>
</dbReference>
<dbReference type="EMBL" id="JACHGJ010000006">
    <property type="protein sequence ID" value="MBB6481321.1"/>
    <property type="molecule type" value="Genomic_DNA"/>
</dbReference>
<protein>
    <submittedName>
        <fullName evidence="4">HSP20 family protein</fullName>
    </submittedName>
</protein>
<dbReference type="InterPro" id="IPR008978">
    <property type="entry name" value="HSP20-like_chaperone"/>
</dbReference>
<dbReference type="RefSeq" id="WP_184747574.1">
    <property type="nucleotide sequence ID" value="NZ_JACHGJ010000006.1"/>
</dbReference>
<dbReference type="CDD" id="cd06464">
    <property type="entry name" value="ACD_sHsps-like"/>
    <property type="match status" value="1"/>
</dbReference>
<organism evidence="4 5">
    <name type="scientific">Spirochaeta isovalerica</name>
    <dbReference type="NCBI Taxonomy" id="150"/>
    <lineage>
        <taxon>Bacteria</taxon>
        <taxon>Pseudomonadati</taxon>
        <taxon>Spirochaetota</taxon>
        <taxon>Spirochaetia</taxon>
        <taxon>Spirochaetales</taxon>
        <taxon>Spirochaetaceae</taxon>
        <taxon>Spirochaeta</taxon>
    </lineage>
</organism>
<dbReference type="Proteomes" id="UP000587760">
    <property type="component" value="Unassembled WGS sequence"/>
</dbReference>
<dbReference type="PANTHER" id="PTHR11527">
    <property type="entry name" value="HEAT-SHOCK PROTEIN 20 FAMILY MEMBER"/>
    <property type="match status" value="1"/>
</dbReference>
<evidence type="ECO:0000256" key="1">
    <source>
        <dbReference type="PROSITE-ProRule" id="PRU00285"/>
    </source>
</evidence>
<dbReference type="AlphaFoldDB" id="A0A841RD59"/>
<dbReference type="InterPro" id="IPR031107">
    <property type="entry name" value="Small_HSP"/>
</dbReference>
<comment type="similarity">
    <text evidence="1 2">Belongs to the small heat shock protein (HSP20) family.</text>
</comment>
<evidence type="ECO:0000313" key="5">
    <source>
        <dbReference type="Proteomes" id="UP000587760"/>
    </source>
</evidence>
<accession>A0A841RD59</accession>
<dbReference type="SUPFAM" id="SSF49764">
    <property type="entry name" value="HSP20-like chaperones"/>
    <property type="match status" value="1"/>
</dbReference>
<name>A0A841RD59_9SPIO</name>
<feature type="domain" description="SHSP" evidence="3">
    <location>
        <begin position="8"/>
        <end position="119"/>
    </location>
</feature>
<dbReference type="PROSITE" id="PS01031">
    <property type="entry name" value="SHSP"/>
    <property type="match status" value="1"/>
</dbReference>